<gene>
    <name evidence="1" type="ORF">LCPAC401_04070</name>
</gene>
<accession>A0A481ZCH6</accession>
<dbReference type="EMBL" id="MK500582">
    <property type="protein sequence ID" value="QBK92769.1"/>
    <property type="molecule type" value="Genomic_DNA"/>
</dbReference>
<evidence type="ECO:0000313" key="1">
    <source>
        <dbReference type="EMBL" id="QBK92769.1"/>
    </source>
</evidence>
<protein>
    <submittedName>
        <fullName evidence="1">Uncharacterized protein</fullName>
    </submittedName>
</protein>
<organism evidence="1">
    <name type="scientific">Pithovirus LCPAC401</name>
    <dbReference type="NCBI Taxonomy" id="2506595"/>
    <lineage>
        <taxon>Viruses</taxon>
        <taxon>Pithoviruses</taxon>
    </lineage>
</organism>
<reference evidence="1" key="1">
    <citation type="journal article" date="2019" name="MBio">
        <title>Virus Genomes from Deep Sea Sediments Expand the Ocean Megavirome and Support Independent Origins of Viral Gigantism.</title>
        <authorList>
            <person name="Backstrom D."/>
            <person name="Yutin N."/>
            <person name="Jorgensen S.L."/>
            <person name="Dharamshi J."/>
            <person name="Homa F."/>
            <person name="Zaremba-Niedwiedzka K."/>
            <person name="Spang A."/>
            <person name="Wolf Y.I."/>
            <person name="Koonin E.V."/>
            <person name="Ettema T.J."/>
        </authorList>
    </citation>
    <scope>NUCLEOTIDE SEQUENCE</scope>
</reference>
<sequence>MATTKSVKAIDARTAVTQSIINLAVDVLPRKSIMVAKVAANIAINIVSITASSSII</sequence>
<proteinExistence type="predicted"/>
<name>A0A481ZCH6_9VIRU</name>